<organism evidence="1 2">
    <name type="scientific">Polyangium jinanense</name>
    <dbReference type="NCBI Taxonomy" id="2829994"/>
    <lineage>
        <taxon>Bacteria</taxon>
        <taxon>Pseudomonadati</taxon>
        <taxon>Myxococcota</taxon>
        <taxon>Polyangia</taxon>
        <taxon>Polyangiales</taxon>
        <taxon>Polyangiaceae</taxon>
        <taxon>Polyangium</taxon>
    </lineage>
</organism>
<protein>
    <recommendedName>
        <fullName evidence="3">STAS domain-containing protein</fullName>
    </recommendedName>
</protein>
<dbReference type="RefSeq" id="WP_272425457.1">
    <property type="nucleotide sequence ID" value="NZ_JAGTJJ010000037.1"/>
</dbReference>
<reference evidence="1 2" key="1">
    <citation type="submission" date="2021-04" db="EMBL/GenBank/DDBJ databases">
        <title>Genome analysis of Polyangium sp.</title>
        <authorList>
            <person name="Li Y."/>
            <person name="Wang J."/>
        </authorList>
    </citation>
    <scope>NUCLEOTIDE SEQUENCE [LARGE SCALE GENOMIC DNA]</scope>
    <source>
        <strain evidence="1 2">SDU14</strain>
    </source>
</reference>
<proteinExistence type="predicted"/>
<dbReference type="Proteomes" id="UP001151081">
    <property type="component" value="Unassembled WGS sequence"/>
</dbReference>
<evidence type="ECO:0000313" key="1">
    <source>
        <dbReference type="EMBL" id="MDC3986279.1"/>
    </source>
</evidence>
<keyword evidence="2" id="KW-1185">Reference proteome</keyword>
<accession>A0A9X3X9N0</accession>
<name>A0A9X3X9N0_9BACT</name>
<sequence length="136" mass="15120">MKVLSRGTVMEGGRAAFEVVAAQDDEARLVLTFVGPLHLHYRDPSLRIFLDELGRILAKCSFASIRMDFTQMPFCNDAGVYALMDILDAVYESVPGPVTVRRIAGDDWQVDALRVLLNLDETANAARTTFEDVERA</sequence>
<comment type="caution">
    <text evidence="1">The sequence shown here is derived from an EMBL/GenBank/DDBJ whole genome shotgun (WGS) entry which is preliminary data.</text>
</comment>
<gene>
    <name evidence="1" type="ORF">KEG57_37720</name>
</gene>
<evidence type="ECO:0008006" key="3">
    <source>
        <dbReference type="Google" id="ProtNLM"/>
    </source>
</evidence>
<dbReference type="EMBL" id="JAGTJJ010000037">
    <property type="protein sequence ID" value="MDC3986279.1"/>
    <property type="molecule type" value="Genomic_DNA"/>
</dbReference>
<evidence type="ECO:0000313" key="2">
    <source>
        <dbReference type="Proteomes" id="UP001151081"/>
    </source>
</evidence>
<dbReference type="AlphaFoldDB" id="A0A9X3X9N0"/>